<dbReference type="EMBL" id="CADCTI010000220">
    <property type="protein sequence ID" value="CAA9261575.1"/>
    <property type="molecule type" value="Genomic_DNA"/>
</dbReference>
<keyword evidence="2" id="KW-0456">Lyase</keyword>
<name>A0A6J4IXR2_9ACTN</name>
<feature type="compositionally biased region" description="Basic and acidic residues" evidence="1">
    <location>
        <begin position="155"/>
        <end position="166"/>
    </location>
</feature>
<gene>
    <name evidence="2" type="ORF">AVDCRST_MAG57-2672</name>
</gene>
<feature type="region of interest" description="Disordered" evidence="1">
    <location>
        <begin position="1"/>
        <end position="203"/>
    </location>
</feature>
<feature type="compositionally biased region" description="Basic residues" evidence="1">
    <location>
        <begin position="26"/>
        <end position="46"/>
    </location>
</feature>
<feature type="non-terminal residue" evidence="2">
    <location>
        <position position="203"/>
    </location>
</feature>
<feature type="compositionally biased region" description="Basic and acidic residues" evidence="1">
    <location>
        <begin position="114"/>
        <end position="124"/>
    </location>
</feature>
<proteinExistence type="predicted"/>
<evidence type="ECO:0000256" key="1">
    <source>
        <dbReference type="SAM" id="MobiDB-lite"/>
    </source>
</evidence>
<evidence type="ECO:0000313" key="2">
    <source>
        <dbReference type="EMBL" id="CAA9261575.1"/>
    </source>
</evidence>
<feature type="compositionally biased region" description="Low complexity" evidence="1">
    <location>
        <begin position="58"/>
        <end position="67"/>
    </location>
</feature>
<dbReference type="GO" id="GO:0016829">
    <property type="term" value="F:lyase activity"/>
    <property type="evidence" value="ECO:0007669"/>
    <property type="project" value="UniProtKB-KW"/>
</dbReference>
<feature type="compositionally biased region" description="Low complexity" evidence="1">
    <location>
        <begin position="96"/>
        <end position="109"/>
    </location>
</feature>
<sequence length="203" mass="21652">RLALPAAAPDARRRRRRPLHDQVPRRALRRRRGRAGGAGRRARRAPRVQPQRDGRGGLAVRLLAGAAQPEDPRRAHGPALGQCGTGRGVPGRPPEGRLGAVPGPALAPGARRRSQTDVRLRRDGVLPAPGRRGRRAEGLRAGAAVHAGRVTRGRGVADRAPGPHDARQRRRLTPGGAGRPRPAVRRHRGRRRPAGRPGAGPGL</sequence>
<protein>
    <submittedName>
        <fullName evidence="2">Cystathionine gamma-lyase</fullName>
        <ecNumber evidence="2">4.4.1.1</ecNumber>
    </submittedName>
</protein>
<dbReference type="AlphaFoldDB" id="A0A6J4IXR2"/>
<reference evidence="2" key="1">
    <citation type="submission" date="2020-02" db="EMBL/GenBank/DDBJ databases">
        <authorList>
            <person name="Meier V. D."/>
        </authorList>
    </citation>
    <scope>NUCLEOTIDE SEQUENCE</scope>
    <source>
        <strain evidence="2">AVDCRST_MAG57</strain>
    </source>
</reference>
<organism evidence="2">
    <name type="scientific">uncultured Blastococcus sp</name>
    <dbReference type="NCBI Taxonomy" id="217144"/>
    <lineage>
        <taxon>Bacteria</taxon>
        <taxon>Bacillati</taxon>
        <taxon>Actinomycetota</taxon>
        <taxon>Actinomycetes</taxon>
        <taxon>Geodermatophilales</taxon>
        <taxon>Geodermatophilaceae</taxon>
        <taxon>Blastococcus</taxon>
        <taxon>environmental samples</taxon>
    </lineage>
</organism>
<feature type="non-terminal residue" evidence="2">
    <location>
        <position position="1"/>
    </location>
</feature>
<accession>A0A6J4IXR2</accession>
<dbReference type="EC" id="4.4.1.1" evidence="2"/>
<feature type="compositionally biased region" description="Basic residues" evidence="1">
    <location>
        <begin position="182"/>
        <end position="194"/>
    </location>
</feature>